<dbReference type="GO" id="GO:0005886">
    <property type="term" value="C:plasma membrane"/>
    <property type="evidence" value="ECO:0007669"/>
    <property type="project" value="UniProtKB-SubCell"/>
</dbReference>
<protein>
    <submittedName>
        <fullName evidence="9">Binding-protein-dependent transport systems inner membrane component</fullName>
    </submittedName>
</protein>
<dbReference type="Gene3D" id="1.10.3720.10">
    <property type="entry name" value="MetI-like"/>
    <property type="match status" value="1"/>
</dbReference>
<dbReference type="Proteomes" id="UP000000376">
    <property type="component" value="Chromosome"/>
</dbReference>
<evidence type="ECO:0000313" key="9">
    <source>
        <dbReference type="EMBL" id="ADH92243.1"/>
    </source>
</evidence>
<keyword evidence="4 7" id="KW-0812">Transmembrane</keyword>
<dbReference type="KEGG" id="ahe:Arch_0495"/>
<dbReference type="STRING" id="644284.Arch_0495"/>
<evidence type="ECO:0000256" key="1">
    <source>
        <dbReference type="ARBA" id="ARBA00004651"/>
    </source>
</evidence>
<dbReference type="InterPro" id="IPR051393">
    <property type="entry name" value="ABC_transporter_permease"/>
</dbReference>
<gene>
    <name evidence="9" type="ordered locus">Arch_0495</name>
</gene>
<dbReference type="SUPFAM" id="SSF161098">
    <property type="entry name" value="MetI-like"/>
    <property type="match status" value="1"/>
</dbReference>
<keyword evidence="6 7" id="KW-0472">Membrane</keyword>
<feature type="transmembrane region" description="Helical" evidence="7">
    <location>
        <begin position="232"/>
        <end position="251"/>
    </location>
</feature>
<evidence type="ECO:0000256" key="4">
    <source>
        <dbReference type="ARBA" id="ARBA00022692"/>
    </source>
</evidence>
<dbReference type="EMBL" id="CP002045">
    <property type="protein sequence ID" value="ADH92243.1"/>
    <property type="molecule type" value="Genomic_DNA"/>
</dbReference>
<comment type="similarity">
    <text evidence="7">Belongs to the binding-protein-dependent transport system permease family.</text>
</comment>
<evidence type="ECO:0000256" key="7">
    <source>
        <dbReference type="RuleBase" id="RU363032"/>
    </source>
</evidence>
<dbReference type="PROSITE" id="PS50928">
    <property type="entry name" value="ABC_TM1"/>
    <property type="match status" value="1"/>
</dbReference>
<feature type="transmembrane region" description="Helical" evidence="7">
    <location>
        <begin position="34"/>
        <end position="53"/>
    </location>
</feature>
<feature type="domain" description="ABC transmembrane type-1" evidence="8">
    <location>
        <begin position="91"/>
        <end position="308"/>
    </location>
</feature>
<accession>D7BMU4</accession>
<keyword evidence="5 7" id="KW-1133">Transmembrane helix</keyword>
<dbReference type="InterPro" id="IPR000515">
    <property type="entry name" value="MetI-like"/>
</dbReference>
<keyword evidence="2 7" id="KW-0813">Transport</keyword>
<evidence type="ECO:0000313" key="10">
    <source>
        <dbReference type="Proteomes" id="UP000000376"/>
    </source>
</evidence>
<evidence type="ECO:0000259" key="8">
    <source>
        <dbReference type="PROSITE" id="PS50928"/>
    </source>
</evidence>
<feature type="transmembrane region" description="Helical" evidence="7">
    <location>
        <begin position="95"/>
        <end position="116"/>
    </location>
</feature>
<dbReference type="RefSeq" id="WP_013169741.1">
    <property type="nucleotide sequence ID" value="NC_014218.1"/>
</dbReference>
<keyword evidence="10" id="KW-1185">Reference proteome</keyword>
<dbReference type="Pfam" id="PF00528">
    <property type="entry name" value="BPD_transp_1"/>
    <property type="match status" value="1"/>
</dbReference>
<name>D7BMU4_ARCHD</name>
<dbReference type="InterPro" id="IPR035906">
    <property type="entry name" value="MetI-like_sf"/>
</dbReference>
<keyword evidence="3" id="KW-1003">Cell membrane</keyword>
<evidence type="ECO:0000256" key="3">
    <source>
        <dbReference type="ARBA" id="ARBA00022475"/>
    </source>
</evidence>
<evidence type="ECO:0000256" key="2">
    <source>
        <dbReference type="ARBA" id="ARBA00022448"/>
    </source>
</evidence>
<dbReference type="PANTHER" id="PTHR30193:SF44">
    <property type="entry name" value="LACTOSE TRANSPORT SYSTEM PERMEASE PROTEIN LACF"/>
    <property type="match status" value="1"/>
</dbReference>
<feature type="transmembrane region" description="Helical" evidence="7">
    <location>
        <begin position="128"/>
        <end position="148"/>
    </location>
</feature>
<dbReference type="CDD" id="cd06261">
    <property type="entry name" value="TM_PBP2"/>
    <property type="match status" value="1"/>
</dbReference>
<comment type="subcellular location">
    <subcellularLocation>
        <location evidence="1 7">Cell membrane</location>
        <topology evidence="1 7">Multi-pass membrane protein</topology>
    </subcellularLocation>
</comment>
<dbReference type="OrthoDB" id="3265694at2"/>
<dbReference type="AlphaFoldDB" id="D7BMU4"/>
<dbReference type="eggNOG" id="COG1175">
    <property type="taxonomic scope" value="Bacteria"/>
</dbReference>
<reference evidence="9 10" key="1">
    <citation type="journal article" date="2010" name="Stand. Genomic Sci.">
        <title>Complete genome sequence of Arcanobacterium haemolyticum type strain (11018).</title>
        <authorList>
            <person name="Yasawong M."/>
            <person name="Teshima H."/>
            <person name="Lapidus A."/>
            <person name="Nolan M."/>
            <person name="Lucas S."/>
            <person name="Glavina Del Rio T."/>
            <person name="Tice H."/>
            <person name="Cheng J."/>
            <person name="Bruce D."/>
            <person name="Detter C."/>
            <person name="Tapia R."/>
            <person name="Han C."/>
            <person name="Goodwin L."/>
            <person name="Pitluck S."/>
            <person name="Liolios K."/>
            <person name="Ivanova N."/>
            <person name="Mavromatis K."/>
            <person name="Mikhailova N."/>
            <person name="Pati A."/>
            <person name="Chen A."/>
            <person name="Palaniappan K."/>
            <person name="Land M."/>
            <person name="Hauser L."/>
            <person name="Chang Y."/>
            <person name="Jeffries C."/>
            <person name="Rohde M."/>
            <person name="Sikorski J."/>
            <person name="Pukall R."/>
            <person name="Goker M."/>
            <person name="Woyke T."/>
            <person name="Bristow J."/>
            <person name="Eisen J."/>
            <person name="Markowitz V."/>
            <person name="Hugenholtz P."/>
            <person name="Kyrpides N."/>
            <person name="Klenk H."/>
        </authorList>
    </citation>
    <scope>NUCLEOTIDE SEQUENCE [LARGE SCALE GENOMIC DNA]</scope>
    <source>
        <strain evidence="10">ATCC 9345 / DSM 20595 / CCUG 17215 / LMG 16163 / NBRC 15585 / NCTC 8452 / 11018</strain>
    </source>
</reference>
<evidence type="ECO:0000256" key="5">
    <source>
        <dbReference type="ARBA" id="ARBA00022989"/>
    </source>
</evidence>
<feature type="transmembrane region" description="Helical" evidence="7">
    <location>
        <begin position="283"/>
        <end position="307"/>
    </location>
</feature>
<dbReference type="HOGENOM" id="CLU_016047_0_2_11"/>
<evidence type="ECO:0000256" key="6">
    <source>
        <dbReference type="ARBA" id="ARBA00023136"/>
    </source>
</evidence>
<proteinExistence type="inferred from homology"/>
<dbReference type="GO" id="GO:0055085">
    <property type="term" value="P:transmembrane transport"/>
    <property type="evidence" value="ECO:0007669"/>
    <property type="project" value="InterPro"/>
</dbReference>
<dbReference type="PANTHER" id="PTHR30193">
    <property type="entry name" value="ABC TRANSPORTER PERMEASE PROTEIN"/>
    <property type="match status" value="1"/>
</dbReference>
<feature type="transmembrane region" description="Helical" evidence="7">
    <location>
        <begin position="176"/>
        <end position="196"/>
    </location>
</feature>
<sequence length="315" mass="35368">MSTTVHNDVKKSKQRQRTETINGAARYRTWWMPWLWVGIPIILVFAFYIFPFINTFVLSFTDADPLSGQGQNVGFQNYIDMFRDPMFWNATFNSVVYALIVVPLMTLIPLFLAVLVKEWIPGIGLFRSLYYIPAVSSLVVISLAWRAMLKDDGVVNNLLHYIGVIEQPVPFLTGRWMLLISAMLITLWQGIPYYMLMYMAALANVDRTLYEAAEVDGAGPIRRFFTVTIPGVRMMMALVATLVSIGCLKIFTEVQLLSNGTGGIGGRSETLTMYIRNEGLDPMYGSLGAGSAAAVFLFFMTVGFIVLSQRLSNDR</sequence>
<organism evidence="9 10">
    <name type="scientific">Arcanobacterium haemolyticum (strain ATCC 9345 / DSM 20595 / CCM 5947 / CCUG 17215 / LMG 16163 / NBRC 15585 / NCTC 8452 / 11018)</name>
    <dbReference type="NCBI Taxonomy" id="644284"/>
    <lineage>
        <taxon>Bacteria</taxon>
        <taxon>Bacillati</taxon>
        <taxon>Actinomycetota</taxon>
        <taxon>Actinomycetes</taxon>
        <taxon>Actinomycetales</taxon>
        <taxon>Actinomycetaceae</taxon>
        <taxon>Arcanobacterium</taxon>
    </lineage>
</organism>